<dbReference type="AlphaFoldDB" id="A0A1I1BTR7"/>
<dbReference type="GO" id="GO:0005737">
    <property type="term" value="C:cytoplasm"/>
    <property type="evidence" value="ECO:0007669"/>
    <property type="project" value="TreeGrafter"/>
</dbReference>
<evidence type="ECO:0000256" key="2">
    <source>
        <dbReference type="ARBA" id="ARBA00004994"/>
    </source>
</evidence>
<evidence type="ECO:0000313" key="13">
    <source>
        <dbReference type="EMBL" id="SFB53844.1"/>
    </source>
</evidence>
<evidence type="ECO:0000256" key="9">
    <source>
        <dbReference type="ARBA" id="ARBA00032024"/>
    </source>
</evidence>
<gene>
    <name evidence="13" type="ORF">SAMN05216266_117116</name>
</gene>
<dbReference type="STRING" id="490629.SAMN05216266_117116"/>
<dbReference type="EC" id="1.1.1.169" evidence="4"/>
<feature type="domain" description="Ketopantoate reductase C-terminal" evidence="12">
    <location>
        <begin position="193"/>
        <end position="336"/>
    </location>
</feature>
<dbReference type="InterPro" id="IPR013332">
    <property type="entry name" value="KPR_N"/>
</dbReference>
<reference evidence="14" key="1">
    <citation type="submission" date="2016-10" db="EMBL/GenBank/DDBJ databases">
        <authorList>
            <person name="Varghese N."/>
            <person name="Submissions S."/>
        </authorList>
    </citation>
    <scope>NUCLEOTIDE SEQUENCE [LARGE SCALE GENOMIC DNA]</scope>
    <source>
        <strain evidence="14">CGMCC 4.3568</strain>
    </source>
</reference>
<dbReference type="PANTHER" id="PTHR43765:SF2">
    <property type="entry name" value="2-DEHYDROPANTOATE 2-REDUCTASE"/>
    <property type="match status" value="1"/>
</dbReference>
<dbReference type="EMBL" id="FOKG01000017">
    <property type="protein sequence ID" value="SFB53844.1"/>
    <property type="molecule type" value="Genomic_DNA"/>
</dbReference>
<dbReference type="InterPro" id="IPR036291">
    <property type="entry name" value="NAD(P)-bd_dom_sf"/>
</dbReference>
<evidence type="ECO:0000256" key="4">
    <source>
        <dbReference type="ARBA" id="ARBA00013014"/>
    </source>
</evidence>
<evidence type="ECO:0000256" key="6">
    <source>
        <dbReference type="ARBA" id="ARBA00022655"/>
    </source>
</evidence>
<dbReference type="GO" id="GO:0050661">
    <property type="term" value="F:NADP binding"/>
    <property type="evidence" value="ECO:0007669"/>
    <property type="project" value="TreeGrafter"/>
</dbReference>
<dbReference type="RefSeq" id="WP_177242776.1">
    <property type="nucleotide sequence ID" value="NZ_FOKG01000017.1"/>
</dbReference>
<dbReference type="GO" id="GO:0015940">
    <property type="term" value="P:pantothenate biosynthetic process"/>
    <property type="evidence" value="ECO:0007669"/>
    <property type="project" value="UniProtKB-KW"/>
</dbReference>
<dbReference type="Pfam" id="PF02558">
    <property type="entry name" value="ApbA"/>
    <property type="match status" value="1"/>
</dbReference>
<comment type="function">
    <text evidence="1">Catalyzes the NADPH-dependent reduction of ketopantoate into pantoic acid.</text>
</comment>
<dbReference type="InterPro" id="IPR003710">
    <property type="entry name" value="ApbA"/>
</dbReference>
<dbReference type="Gene3D" id="3.40.50.720">
    <property type="entry name" value="NAD(P)-binding Rossmann-like Domain"/>
    <property type="match status" value="1"/>
</dbReference>
<evidence type="ECO:0000256" key="10">
    <source>
        <dbReference type="ARBA" id="ARBA00048793"/>
    </source>
</evidence>
<dbReference type="Gene3D" id="1.10.1040.10">
    <property type="entry name" value="N-(1-d-carboxylethyl)-l-norvaline Dehydrogenase, domain 2"/>
    <property type="match status" value="1"/>
</dbReference>
<accession>A0A1I1BTR7</accession>
<keyword evidence="8" id="KW-0560">Oxidoreductase</keyword>
<keyword evidence="14" id="KW-1185">Reference proteome</keyword>
<evidence type="ECO:0000259" key="12">
    <source>
        <dbReference type="Pfam" id="PF08546"/>
    </source>
</evidence>
<dbReference type="NCBIfam" id="TIGR00745">
    <property type="entry name" value="apbA_panE"/>
    <property type="match status" value="1"/>
</dbReference>
<evidence type="ECO:0000256" key="3">
    <source>
        <dbReference type="ARBA" id="ARBA00007870"/>
    </source>
</evidence>
<name>A0A1I1BTR7_9PSEU</name>
<evidence type="ECO:0000256" key="5">
    <source>
        <dbReference type="ARBA" id="ARBA00019465"/>
    </source>
</evidence>
<comment type="pathway">
    <text evidence="2">Cofactor biosynthesis; (R)-pantothenate biosynthesis; (R)-pantoate from 3-methyl-2-oxobutanoate: step 2/2.</text>
</comment>
<dbReference type="InterPro" id="IPR013328">
    <property type="entry name" value="6PGD_dom2"/>
</dbReference>
<evidence type="ECO:0000313" key="14">
    <source>
        <dbReference type="Proteomes" id="UP000243799"/>
    </source>
</evidence>
<feature type="domain" description="Ketopantoate reductase N-terminal" evidence="11">
    <location>
        <begin position="12"/>
        <end position="150"/>
    </location>
</feature>
<keyword evidence="6" id="KW-0566">Pantothenate biosynthesis</keyword>
<dbReference type="InterPro" id="IPR008927">
    <property type="entry name" value="6-PGluconate_DH-like_C_sf"/>
</dbReference>
<dbReference type="SUPFAM" id="SSF51735">
    <property type="entry name" value="NAD(P)-binding Rossmann-fold domains"/>
    <property type="match status" value="1"/>
</dbReference>
<dbReference type="InterPro" id="IPR050838">
    <property type="entry name" value="Ketopantoate_reductase"/>
</dbReference>
<evidence type="ECO:0000256" key="1">
    <source>
        <dbReference type="ARBA" id="ARBA00002919"/>
    </source>
</evidence>
<dbReference type="Proteomes" id="UP000243799">
    <property type="component" value="Unassembled WGS sequence"/>
</dbReference>
<protein>
    <recommendedName>
        <fullName evidence="5">2-dehydropantoate 2-reductase</fullName>
        <ecNumber evidence="4">1.1.1.169</ecNumber>
    </recommendedName>
    <alternativeName>
        <fullName evidence="9">Ketopantoate reductase</fullName>
    </alternativeName>
</protein>
<keyword evidence="7" id="KW-0521">NADP</keyword>
<organism evidence="13 14">
    <name type="scientific">Amycolatopsis marina</name>
    <dbReference type="NCBI Taxonomy" id="490629"/>
    <lineage>
        <taxon>Bacteria</taxon>
        <taxon>Bacillati</taxon>
        <taxon>Actinomycetota</taxon>
        <taxon>Actinomycetes</taxon>
        <taxon>Pseudonocardiales</taxon>
        <taxon>Pseudonocardiaceae</taxon>
        <taxon>Amycolatopsis</taxon>
    </lineage>
</organism>
<evidence type="ECO:0000259" key="11">
    <source>
        <dbReference type="Pfam" id="PF02558"/>
    </source>
</evidence>
<dbReference type="GO" id="GO:0008677">
    <property type="term" value="F:2-dehydropantoate 2-reductase activity"/>
    <property type="evidence" value="ECO:0007669"/>
    <property type="project" value="UniProtKB-EC"/>
</dbReference>
<dbReference type="Pfam" id="PF08546">
    <property type="entry name" value="ApbA_C"/>
    <property type="match status" value="1"/>
</dbReference>
<proteinExistence type="inferred from homology"/>
<comment type="catalytic activity">
    <reaction evidence="10">
        <text>(R)-pantoate + NADP(+) = 2-dehydropantoate + NADPH + H(+)</text>
        <dbReference type="Rhea" id="RHEA:16233"/>
        <dbReference type="ChEBI" id="CHEBI:11561"/>
        <dbReference type="ChEBI" id="CHEBI:15378"/>
        <dbReference type="ChEBI" id="CHEBI:15980"/>
        <dbReference type="ChEBI" id="CHEBI:57783"/>
        <dbReference type="ChEBI" id="CHEBI:58349"/>
        <dbReference type="EC" id="1.1.1.169"/>
    </reaction>
</comment>
<dbReference type="PANTHER" id="PTHR43765">
    <property type="entry name" value="2-DEHYDROPANTOATE 2-REDUCTASE-RELATED"/>
    <property type="match status" value="1"/>
</dbReference>
<comment type="similarity">
    <text evidence="3">Belongs to the ketopantoate reductase family.</text>
</comment>
<dbReference type="SUPFAM" id="SSF48179">
    <property type="entry name" value="6-phosphogluconate dehydrogenase C-terminal domain-like"/>
    <property type="match status" value="1"/>
</dbReference>
<evidence type="ECO:0000256" key="7">
    <source>
        <dbReference type="ARBA" id="ARBA00022857"/>
    </source>
</evidence>
<sequence length="356" mass="37953">MAEWQPSGEPHIGIIGCGSIGSLLAAHLTLAGRSVSVVDSWFRNVEEIRGHGVEIQAPDEAVRARIDAHNIDEVQNIARPLDVLLLAVKAYESANALALMAPLIQDDTIVVPVQNGMAEDWIANVLPRGRLVGCAVHVPAELTAPGRVRRYLPRGRRTFSLGAVGGDSIAPAQYLAELIQPAGDTEFAADLPAVKWAKLAVNTMTNAPAGLTGWTTNRLWSDPRSEPLITRAAGETLAVAEASGVQPALVFGRIRPELFHRAVSDHGAEAELSAAMAEMAAERTGASESRPSLLQDVDRGRRTEVSYLNGFVVRQGATRGVPTPVNAALHDLVAEIDRGRLKKAPGNMDKLRALVG</sequence>
<evidence type="ECO:0000256" key="8">
    <source>
        <dbReference type="ARBA" id="ARBA00023002"/>
    </source>
</evidence>
<dbReference type="InterPro" id="IPR013752">
    <property type="entry name" value="KPA_reductase"/>
</dbReference>